<keyword evidence="2" id="KW-0012">Acyltransferase</keyword>
<evidence type="ECO:0000256" key="1">
    <source>
        <dbReference type="ARBA" id="ARBA00022679"/>
    </source>
</evidence>
<dbReference type="Pfam" id="PF13673">
    <property type="entry name" value="Acetyltransf_10"/>
    <property type="match status" value="1"/>
</dbReference>
<dbReference type="PANTHER" id="PTHR43877:SF2">
    <property type="entry name" value="AMINOALKYLPHOSPHONATE N-ACETYLTRANSFERASE-RELATED"/>
    <property type="match status" value="1"/>
</dbReference>
<accession>A0ABQ1UIA1</accession>
<evidence type="ECO:0000313" key="5">
    <source>
        <dbReference type="Proteomes" id="UP000632273"/>
    </source>
</evidence>
<comment type="caution">
    <text evidence="4">The sequence shown here is derived from an EMBL/GenBank/DDBJ whole genome shotgun (WGS) entry which is preliminary data.</text>
</comment>
<organism evidence="4 5">
    <name type="scientific">Hymenobacter cavernae</name>
    <dbReference type="NCBI Taxonomy" id="2044852"/>
    <lineage>
        <taxon>Bacteria</taxon>
        <taxon>Pseudomonadati</taxon>
        <taxon>Bacteroidota</taxon>
        <taxon>Cytophagia</taxon>
        <taxon>Cytophagales</taxon>
        <taxon>Hymenobacteraceae</taxon>
        <taxon>Hymenobacter</taxon>
    </lineage>
</organism>
<name>A0ABQ1UIA1_9BACT</name>
<dbReference type="Gene3D" id="3.40.630.30">
    <property type="match status" value="1"/>
</dbReference>
<dbReference type="InterPro" id="IPR000182">
    <property type="entry name" value="GNAT_dom"/>
</dbReference>
<gene>
    <name evidence="4" type="ORF">GCM10011383_33960</name>
</gene>
<evidence type="ECO:0000259" key="3">
    <source>
        <dbReference type="PROSITE" id="PS51186"/>
    </source>
</evidence>
<dbReference type="PROSITE" id="PS51186">
    <property type="entry name" value="GNAT"/>
    <property type="match status" value="1"/>
</dbReference>
<proteinExistence type="predicted"/>
<keyword evidence="1" id="KW-0808">Transferase</keyword>
<feature type="domain" description="N-acetyltransferase" evidence="3">
    <location>
        <begin position="22"/>
        <end position="183"/>
    </location>
</feature>
<dbReference type="Proteomes" id="UP000632273">
    <property type="component" value="Unassembled WGS sequence"/>
</dbReference>
<dbReference type="SUPFAM" id="SSF55729">
    <property type="entry name" value="Acyl-CoA N-acyltransferases (Nat)"/>
    <property type="match status" value="1"/>
</dbReference>
<evidence type="ECO:0000313" key="4">
    <source>
        <dbReference type="EMBL" id="GGF19559.1"/>
    </source>
</evidence>
<dbReference type="InterPro" id="IPR016181">
    <property type="entry name" value="Acyl_CoA_acyltransferase"/>
</dbReference>
<dbReference type="InterPro" id="IPR050832">
    <property type="entry name" value="Bact_Acetyltransf"/>
</dbReference>
<dbReference type="EMBL" id="BMHT01000006">
    <property type="protein sequence ID" value="GGF19559.1"/>
    <property type="molecule type" value="Genomic_DNA"/>
</dbReference>
<reference evidence="5" key="1">
    <citation type="journal article" date="2019" name="Int. J. Syst. Evol. Microbiol.">
        <title>The Global Catalogue of Microorganisms (GCM) 10K type strain sequencing project: providing services to taxonomists for standard genome sequencing and annotation.</title>
        <authorList>
            <consortium name="The Broad Institute Genomics Platform"/>
            <consortium name="The Broad Institute Genome Sequencing Center for Infectious Disease"/>
            <person name="Wu L."/>
            <person name="Ma J."/>
        </authorList>
    </citation>
    <scope>NUCLEOTIDE SEQUENCE [LARGE SCALE GENOMIC DNA]</scope>
    <source>
        <strain evidence="5">CGMCC 1.15197</strain>
    </source>
</reference>
<keyword evidence="5" id="KW-1185">Reference proteome</keyword>
<sequence>MGSVLSRKMTFLQPMLPESPTVTVQPATLADIPTIVSLAEATWEPTYRFIISKDQLEYMYRVIYTPASLQRQMSEQGHQFLLLHYDGHPSGFASFSAKDAGIYHLNKIYLLPSHQGQGLGQQLIKAVEDIIRSAGGTALELNVNRYNPAISFYERQGFQRHREEDVPIGPYWMNDYVMRKELA</sequence>
<protein>
    <submittedName>
        <fullName evidence="4">N-acetyltransferase</fullName>
    </submittedName>
</protein>
<evidence type="ECO:0000256" key="2">
    <source>
        <dbReference type="ARBA" id="ARBA00023315"/>
    </source>
</evidence>
<dbReference type="PANTHER" id="PTHR43877">
    <property type="entry name" value="AMINOALKYLPHOSPHONATE N-ACETYLTRANSFERASE-RELATED-RELATED"/>
    <property type="match status" value="1"/>
</dbReference>
<dbReference type="CDD" id="cd04301">
    <property type="entry name" value="NAT_SF"/>
    <property type="match status" value="1"/>
</dbReference>